<dbReference type="EMBL" id="RCSS01000494">
    <property type="protein sequence ID" value="RVD91528.1"/>
    <property type="molecule type" value="Genomic_DNA"/>
</dbReference>
<sequence length="330" mass="40236">NLSLILNKIKTTEKALINVGKFVLLEVLFASIYLKGDYFTVPFSTYPLRKSFKYLFSYDILEITEQQIDDLINMSDNIQVLENFYDSIKFLEPEEKEIFKNILDLKLIFPIKSLLYDEIKNNILIKKNYENIPVRIYASNPIDFFLNDYYHNLDYKSFTKHLIDIYVHLHGYDLFTKIFEKEKQFYYEEFNEIVDLNDKIIFEYTREKKESTMIKFLNKIPKSNLRWSIEELNELYFIKNLTNTLSTNYNLYELYKNFCFSFIYKRTFNSFKTKFYKITNFEFIPPLKLVNIKSRFNYIEKQTQKRLSKQFRKEYLFLLHQDALKLKFIY</sequence>
<name>A0A437AKC3_9MICR</name>
<organism evidence="1 2">
    <name type="scientific">Tubulinosema ratisbonensis</name>
    <dbReference type="NCBI Taxonomy" id="291195"/>
    <lineage>
        <taxon>Eukaryota</taxon>
        <taxon>Fungi</taxon>
        <taxon>Fungi incertae sedis</taxon>
        <taxon>Microsporidia</taxon>
        <taxon>Tubulinosematoidea</taxon>
        <taxon>Tubulinosematidae</taxon>
        <taxon>Tubulinosema</taxon>
    </lineage>
</organism>
<feature type="non-terminal residue" evidence="1">
    <location>
        <position position="1"/>
    </location>
</feature>
<keyword evidence="2" id="KW-1185">Reference proteome</keyword>
<gene>
    <name evidence="1" type="ORF">TUBRATIS_20180</name>
</gene>
<accession>A0A437AKC3</accession>
<comment type="caution">
    <text evidence="1">The sequence shown here is derived from an EMBL/GenBank/DDBJ whole genome shotgun (WGS) entry which is preliminary data.</text>
</comment>
<proteinExistence type="predicted"/>
<reference evidence="1 2" key="1">
    <citation type="submission" date="2018-10" db="EMBL/GenBank/DDBJ databases">
        <title>Draft genome sequence of the microsporidian Tubulinosema ratisbonensis.</title>
        <authorList>
            <person name="Polonais V."/>
            <person name="Peyretaillade E."/>
            <person name="Niehus S."/>
            <person name="Wawrzyniak I."/>
            <person name="Franchet A."/>
            <person name="Gaspin C."/>
            <person name="Reichstadt M."/>
            <person name="Belser C."/>
            <person name="Labadie K."/>
            <person name="Delbac F."/>
            <person name="Ferrandon D."/>
        </authorList>
    </citation>
    <scope>NUCLEOTIDE SEQUENCE [LARGE SCALE GENOMIC DNA]</scope>
    <source>
        <strain evidence="1 2">Franzen</strain>
    </source>
</reference>
<dbReference type="Proteomes" id="UP000282876">
    <property type="component" value="Unassembled WGS sequence"/>
</dbReference>
<dbReference type="AlphaFoldDB" id="A0A437AKC3"/>
<evidence type="ECO:0000313" key="1">
    <source>
        <dbReference type="EMBL" id="RVD91528.1"/>
    </source>
</evidence>
<evidence type="ECO:0000313" key="2">
    <source>
        <dbReference type="Proteomes" id="UP000282876"/>
    </source>
</evidence>
<protein>
    <submittedName>
        <fullName evidence="1">Uncharacterized protein</fullName>
    </submittedName>
</protein>
<dbReference type="VEuPathDB" id="MicrosporidiaDB:TUBRATIS_20180"/>